<dbReference type="InParanoid" id="A0A2K1IUU3"/>
<evidence type="ECO:0000313" key="4">
    <source>
        <dbReference type="Proteomes" id="UP000006727"/>
    </source>
</evidence>
<organism evidence="2">
    <name type="scientific">Physcomitrium patens</name>
    <name type="common">Spreading-leaved earth moss</name>
    <name type="synonym">Physcomitrella patens</name>
    <dbReference type="NCBI Taxonomy" id="3218"/>
    <lineage>
        <taxon>Eukaryota</taxon>
        <taxon>Viridiplantae</taxon>
        <taxon>Streptophyta</taxon>
        <taxon>Embryophyta</taxon>
        <taxon>Bryophyta</taxon>
        <taxon>Bryophytina</taxon>
        <taxon>Bryopsida</taxon>
        <taxon>Funariidae</taxon>
        <taxon>Funariales</taxon>
        <taxon>Funariaceae</taxon>
        <taxon>Physcomitrium</taxon>
    </lineage>
</organism>
<dbReference type="EnsemblPlants" id="Pp3c20_10370V3.1">
    <property type="protein sequence ID" value="Pp3c20_10370V3.1"/>
    <property type="gene ID" value="Pp3c20_10370"/>
</dbReference>
<name>A0A2K1IUU3_PHYPA</name>
<dbReference type="SUPFAM" id="SSF54495">
    <property type="entry name" value="UBC-like"/>
    <property type="match status" value="1"/>
</dbReference>
<reference evidence="2 4" key="1">
    <citation type="journal article" date="2008" name="Science">
        <title>The Physcomitrella genome reveals evolutionary insights into the conquest of land by plants.</title>
        <authorList>
            <person name="Rensing S."/>
            <person name="Lang D."/>
            <person name="Zimmer A."/>
            <person name="Terry A."/>
            <person name="Salamov A."/>
            <person name="Shapiro H."/>
            <person name="Nishiyama T."/>
            <person name="Perroud P.-F."/>
            <person name="Lindquist E."/>
            <person name="Kamisugi Y."/>
            <person name="Tanahashi T."/>
            <person name="Sakakibara K."/>
            <person name="Fujita T."/>
            <person name="Oishi K."/>
            <person name="Shin-I T."/>
            <person name="Kuroki Y."/>
            <person name="Toyoda A."/>
            <person name="Suzuki Y."/>
            <person name="Hashimoto A."/>
            <person name="Yamaguchi K."/>
            <person name="Sugano A."/>
            <person name="Kohara Y."/>
            <person name="Fujiyama A."/>
            <person name="Anterola A."/>
            <person name="Aoki S."/>
            <person name="Ashton N."/>
            <person name="Barbazuk W.B."/>
            <person name="Barker E."/>
            <person name="Bennetzen J."/>
            <person name="Bezanilla M."/>
            <person name="Blankenship R."/>
            <person name="Cho S.H."/>
            <person name="Dutcher S."/>
            <person name="Estelle M."/>
            <person name="Fawcett J.A."/>
            <person name="Gundlach H."/>
            <person name="Hanada K."/>
            <person name="Heyl A."/>
            <person name="Hicks K.A."/>
            <person name="Hugh J."/>
            <person name="Lohr M."/>
            <person name="Mayer K."/>
            <person name="Melkozernov A."/>
            <person name="Murata T."/>
            <person name="Nelson D."/>
            <person name="Pils B."/>
            <person name="Prigge M."/>
            <person name="Reiss B."/>
            <person name="Renner T."/>
            <person name="Rombauts S."/>
            <person name="Rushton P."/>
            <person name="Sanderfoot A."/>
            <person name="Schween G."/>
            <person name="Shiu S.-H."/>
            <person name="Stueber K."/>
            <person name="Theodoulou F.L."/>
            <person name="Tu H."/>
            <person name="Van de Peer Y."/>
            <person name="Verrier P.J."/>
            <person name="Waters E."/>
            <person name="Wood A."/>
            <person name="Yang L."/>
            <person name="Cove D."/>
            <person name="Cuming A."/>
            <person name="Hasebe M."/>
            <person name="Lucas S."/>
            <person name="Mishler D.B."/>
            <person name="Reski R."/>
            <person name="Grigoriev I."/>
            <person name="Quatrano R.S."/>
            <person name="Boore J.L."/>
        </authorList>
    </citation>
    <scope>NUCLEOTIDE SEQUENCE [LARGE SCALE GENOMIC DNA]</scope>
    <source>
        <strain evidence="3 4">cv. Gransden 2004</strain>
    </source>
</reference>
<proteinExistence type="predicted"/>
<dbReference type="InterPro" id="IPR000608">
    <property type="entry name" value="UBC"/>
</dbReference>
<feature type="domain" description="UBC core" evidence="1">
    <location>
        <begin position="1"/>
        <end position="67"/>
    </location>
</feature>
<dbReference type="PaxDb" id="3218-PP1S192_49V6.1"/>
<protein>
    <recommendedName>
        <fullName evidence="1">UBC core domain-containing protein</fullName>
    </recommendedName>
</protein>
<dbReference type="Gramene" id="Pp3c20_10370V3.1">
    <property type="protein sequence ID" value="Pp3c20_10370V3.1"/>
    <property type="gene ID" value="Pp3c20_10370"/>
</dbReference>
<dbReference type="InterPro" id="IPR016135">
    <property type="entry name" value="UBQ-conjugating_enzyme/RWD"/>
</dbReference>
<reference evidence="2 4" key="2">
    <citation type="journal article" date="2018" name="Plant J.">
        <title>The Physcomitrella patens chromosome-scale assembly reveals moss genome structure and evolution.</title>
        <authorList>
            <person name="Lang D."/>
            <person name="Ullrich K.K."/>
            <person name="Murat F."/>
            <person name="Fuchs J."/>
            <person name="Jenkins J."/>
            <person name="Haas F.B."/>
            <person name="Piednoel M."/>
            <person name="Gundlach H."/>
            <person name="Van Bel M."/>
            <person name="Meyberg R."/>
            <person name="Vives C."/>
            <person name="Morata J."/>
            <person name="Symeonidi A."/>
            <person name="Hiss M."/>
            <person name="Muchero W."/>
            <person name="Kamisugi Y."/>
            <person name="Saleh O."/>
            <person name="Blanc G."/>
            <person name="Decker E.L."/>
            <person name="van Gessel N."/>
            <person name="Grimwood J."/>
            <person name="Hayes R.D."/>
            <person name="Graham S.W."/>
            <person name="Gunter L.E."/>
            <person name="McDaniel S.F."/>
            <person name="Hoernstein S.N.W."/>
            <person name="Larsson A."/>
            <person name="Li F.W."/>
            <person name="Perroud P.F."/>
            <person name="Phillips J."/>
            <person name="Ranjan P."/>
            <person name="Rokshar D.S."/>
            <person name="Rothfels C.J."/>
            <person name="Schneider L."/>
            <person name="Shu S."/>
            <person name="Stevenson D.W."/>
            <person name="Thummler F."/>
            <person name="Tillich M."/>
            <person name="Villarreal Aguilar J.C."/>
            <person name="Widiez T."/>
            <person name="Wong G.K."/>
            <person name="Wymore A."/>
            <person name="Zhang Y."/>
            <person name="Zimmer A.D."/>
            <person name="Quatrano R.S."/>
            <person name="Mayer K.F.X."/>
            <person name="Goodstein D."/>
            <person name="Casacuberta J.M."/>
            <person name="Vandepoele K."/>
            <person name="Reski R."/>
            <person name="Cuming A.C."/>
            <person name="Tuskan G.A."/>
            <person name="Maumus F."/>
            <person name="Salse J."/>
            <person name="Schmutz J."/>
            <person name="Rensing S.A."/>
        </authorList>
    </citation>
    <scope>NUCLEOTIDE SEQUENCE [LARGE SCALE GENOMIC DNA]</scope>
    <source>
        <strain evidence="3 4">cv. Gransden 2004</strain>
    </source>
</reference>
<gene>
    <name evidence="2" type="ORF">PHYPA_024992</name>
</gene>
<dbReference type="AlphaFoldDB" id="A0A2K1IUU3"/>
<dbReference type="Proteomes" id="UP000006727">
    <property type="component" value="Chromosome 20"/>
</dbReference>
<evidence type="ECO:0000313" key="2">
    <source>
        <dbReference type="EMBL" id="PNR33049.1"/>
    </source>
</evidence>
<accession>A0A2K1IUU3</accession>
<dbReference type="Pfam" id="PF00179">
    <property type="entry name" value="UQ_con"/>
    <property type="match status" value="1"/>
</dbReference>
<dbReference type="PROSITE" id="PS50127">
    <property type="entry name" value="UBC_2"/>
    <property type="match status" value="1"/>
</dbReference>
<dbReference type="EMBL" id="ABEU02000020">
    <property type="protein sequence ID" value="PNR33049.1"/>
    <property type="molecule type" value="Genomic_DNA"/>
</dbReference>
<dbReference type="STRING" id="3218.A0A2K1IUU3"/>
<evidence type="ECO:0000259" key="1">
    <source>
        <dbReference type="PROSITE" id="PS50127"/>
    </source>
</evidence>
<evidence type="ECO:0000313" key="3">
    <source>
        <dbReference type="EnsemblPlants" id="Pp3c20_10370V3.1"/>
    </source>
</evidence>
<sequence length="67" mass="7508">MTTNNRIPFHLKNVTVRVWCDHGITASGNKGAAYPFKPPKMQFVTKVWHPNVNSQNGAISLDISKDQ</sequence>
<reference evidence="3" key="3">
    <citation type="submission" date="2020-12" db="UniProtKB">
        <authorList>
            <consortium name="EnsemblPlants"/>
        </authorList>
    </citation>
    <scope>IDENTIFICATION</scope>
</reference>
<keyword evidence="4" id="KW-1185">Reference proteome</keyword>
<dbReference type="Gene3D" id="3.10.110.10">
    <property type="entry name" value="Ubiquitin Conjugating Enzyme"/>
    <property type="match status" value="1"/>
</dbReference>